<organism evidence="1 2">
    <name type="scientific">Mycobacterium ulcerans str. Harvey</name>
    <dbReference type="NCBI Taxonomy" id="1299332"/>
    <lineage>
        <taxon>Bacteria</taxon>
        <taxon>Bacillati</taxon>
        <taxon>Actinomycetota</taxon>
        <taxon>Actinomycetes</taxon>
        <taxon>Mycobacteriales</taxon>
        <taxon>Mycobacteriaceae</taxon>
        <taxon>Mycobacterium</taxon>
        <taxon>Mycobacterium ulcerans group</taxon>
    </lineage>
</organism>
<proteinExistence type="predicted"/>
<dbReference type="EMBL" id="JAOL01000187">
    <property type="protein sequence ID" value="EUA85854.1"/>
    <property type="molecule type" value="Genomic_DNA"/>
</dbReference>
<reference evidence="1 2" key="1">
    <citation type="submission" date="2014-01" db="EMBL/GenBank/DDBJ databases">
        <authorList>
            <person name="Dobos K."/>
            <person name="Lenaerts A."/>
            <person name="Ordway D."/>
            <person name="DeGroote M.A."/>
            <person name="Parker T."/>
            <person name="Sizemore C."/>
            <person name="Tallon L.J."/>
            <person name="Sadzewicz L.K."/>
            <person name="Sengamalay N."/>
            <person name="Fraser C.M."/>
            <person name="Hine E."/>
            <person name="Shefchek K.A."/>
            <person name="Das S.P."/>
            <person name="Tettelin H."/>
        </authorList>
    </citation>
    <scope>NUCLEOTIDE SEQUENCE [LARGE SCALE GENOMIC DNA]</scope>
    <source>
        <strain evidence="1 2">Harvey</strain>
    </source>
</reference>
<evidence type="ECO:0000313" key="1">
    <source>
        <dbReference type="EMBL" id="EUA85854.1"/>
    </source>
</evidence>
<keyword evidence="2" id="KW-1185">Reference proteome</keyword>
<dbReference type="Proteomes" id="UP000020681">
    <property type="component" value="Unassembled WGS sequence"/>
</dbReference>
<accession>A0ABN0QME7</accession>
<name>A0ABN0QME7_MYCUL</name>
<sequence length="47" mass="5169">MVRYGSTCNNSIRGAGRLGRNHAGMAVVATTVIPRKKTRRRPATSLW</sequence>
<evidence type="ECO:0000313" key="2">
    <source>
        <dbReference type="Proteomes" id="UP000020681"/>
    </source>
</evidence>
<protein>
    <submittedName>
        <fullName evidence="1">Uncharacterized protein</fullName>
    </submittedName>
</protein>
<gene>
    <name evidence="1" type="ORF">I551_7704</name>
</gene>
<comment type="caution">
    <text evidence="1">The sequence shown here is derived from an EMBL/GenBank/DDBJ whole genome shotgun (WGS) entry which is preliminary data.</text>
</comment>